<proteinExistence type="predicted"/>
<dbReference type="EMBL" id="MEWX01000008">
    <property type="protein sequence ID" value="OGC81016.1"/>
    <property type="molecule type" value="Genomic_DNA"/>
</dbReference>
<name>A0A1F4XHE4_9BACT</name>
<dbReference type="Pfam" id="PF07486">
    <property type="entry name" value="Hydrolase_2"/>
    <property type="match status" value="1"/>
</dbReference>
<evidence type="ECO:0000259" key="1">
    <source>
        <dbReference type="Pfam" id="PF07486"/>
    </source>
</evidence>
<dbReference type="Gene3D" id="1.10.10.2520">
    <property type="entry name" value="Cell wall hydrolase SleB, domain 1"/>
    <property type="match status" value="1"/>
</dbReference>
<dbReference type="AlphaFoldDB" id="A0A1F4XHE4"/>
<accession>A0A1F4XHE4</accession>
<protein>
    <recommendedName>
        <fullName evidence="1">Cell wall hydrolase SleB domain-containing protein</fullName>
    </recommendedName>
</protein>
<dbReference type="InterPro" id="IPR011105">
    <property type="entry name" value="Cell_wall_hydrolase_SleB"/>
</dbReference>
<dbReference type="STRING" id="1797243.A2943_00375"/>
<sequence>MWRRFNNLHLFLGTLFGIFLAMGLVALKLDEIEERRFAREDVQCLARNLAWESNSKSHMRVGAHRREAVAELEAIARVAMLRARLGRKFGYRDTICEVVYQEGQFSWTKTLPRNAKPKSKERWRFMLRMAANALEGRFETHWPAENACIVNYKRSDNKGVGKKPEEWFNENTRYVITFGDHDFFCIRDAKLARR</sequence>
<dbReference type="GO" id="GO:0016787">
    <property type="term" value="F:hydrolase activity"/>
    <property type="evidence" value="ECO:0007669"/>
    <property type="project" value="InterPro"/>
</dbReference>
<gene>
    <name evidence="2" type="ORF">A2943_00375</name>
</gene>
<comment type="caution">
    <text evidence="2">The sequence shown here is derived from an EMBL/GenBank/DDBJ whole genome shotgun (WGS) entry which is preliminary data.</text>
</comment>
<dbReference type="InterPro" id="IPR042047">
    <property type="entry name" value="SleB_dom1"/>
</dbReference>
<reference evidence="2 3" key="1">
    <citation type="journal article" date="2016" name="Nat. Commun.">
        <title>Thousands of microbial genomes shed light on interconnected biogeochemical processes in an aquifer system.</title>
        <authorList>
            <person name="Anantharaman K."/>
            <person name="Brown C.T."/>
            <person name="Hug L.A."/>
            <person name="Sharon I."/>
            <person name="Castelle C.J."/>
            <person name="Probst A.J."/>
            <person name="Thomas B.C."/>
            <person name="Singh A."/>
            <person name="Wilkins M.J."/>
            <person name="Karaoz U."/>
            <person name="Brodie E.L."/>
            <person name="Williams K.H."/>
            <person name="Hubbard S.S."/>
            <person name="Banfield J.F."/>
        </authorList>
    </citation>
    <scope>NUCLEOTIDE SEQUENCE [LARGE SCALE GENOMIC DNA]</scope>
</reference>
<organism evidence="2 3">
    <name type="scientific">Candidatus Adlerbacteria bacterium RIFCSPLOWO2_01_FULL_51_16</name>
    <dbReference type="NCBI Taxonomy" id="1797243"/>
    <lineage>
        <taxon>Bacteria</taxon>
        <taxon>Candidatus Adleribacteriota</taxon>
    </lineage>
</organism>
<dbReference type="Proteomes" id="UP000176185">
    <property type="component" value="Unassembled WGS sequence"/>
</dbReference>
<feature type="domain" description="Cell wall hydrolase SleB" evidence="1">
    <location>
        <begin position="73"/>
        <end position="184"/>
    </location>
</feature>
<evidence type="ECO:0000313" key="3">
    <source>
        <dbReference type="Proteomes" id="UP000176185"/>
    </source>
</evidence>
<evidence type="ECO:0000313" key="2">
    <source>
        <dbReference type="EMBL" id="OGC81016.1"/>
    </source>
</evidence>